<keyword evidence="4" id="KW-1185">Reference proteome</keyword>
<evidence type="ECO:0000313" key="4">
    <source>
        <dbReference type="Proteomes" id="UP000746584"/>
    </source>
</evidence>
<protein>
    <submittedName>
        <fullName evidence="1">Uncharacterized protein</fullName>
    </submittedName>
</protein>
<organism evidence="1 3">
    <name type="scientific">Curtobacterium luteum</name>
    <dbReference type="NCBI Taxonomy" id="33881"/>
    <lineage>
        <taxon>Bacteria</taxon>
        <taxon>Bacillati</taxon>
        <taxon>Actinomycetota</taxon>
        <taxon>Actinomycetes</taxon>
        <taxon>Micrococcales</taxon>
        <taxon>Microbacteriaceae</taxon>
        <taxon>Curtobacterium</taxon>
    </lineage>
</organism>
<dbReference type="AlphaFoldDB" id="A0A8H9GAM4"/>
<dbReference type="Proteomes" id="UP000648535">
    <property type="component" value="Unassembled WGS sequence"/>
</dbReference>
<proteinExistence type="predicted"/>
<comment type="caution">
    <text evidence="1">The sequence shown here is derived from an EMBL/GenBank/DDBJ whole genome shotgun (WGS) entry which is preliminary data.</text>
</comment>
<evidence type="ECO:0000313" key="1">
    <source>
        <dbReference type="EMBL" id="GGL03264.1"/>
    </source>
</evidence>
<reference evidence="2 4" key="3">
    <citation type="submission" date="2021-01" db="EMBL/GenBank/DDBJ databases">
        <title>Sequencing the genomes of 1000 actinobacteria strains.</title>
        <authorList>
            <person name="Klenk H.-P."/>
        </authorList>
    </citation>
    <scope>NUCLEOTIDE SEQUENCE [LARGE SCALE GENOMIC DNA]</scope>
    <source>
        <strain evidence="2 4">DSM 20542</strain>
    </source>
</reference>
<reference evidence="1" key="2">
    <citation type="submission" date="2020-09" db="EMBL/GenBank/DDBJ databases">
        <authorList>
            <person name="Sun Q."/>
            <person name="Ohkuma M."/>
        </authorList>
    </citation>
    <scope>NUCLEOTIDE SEQUENCE</scope>
    <source>
        <strain evidence="1">JCM 1480</strain>
    </source>
</reference>
<gene>
    <name evidence="1" type="ORF">GCM10009769_21730</name>
    <name evidence="2" type="ORF">JOE58_002944</name>
</gene>
<dbReference type="EMBL" id="BMOI01000008">
    <property type="protein sequence ID" value="GGL03264.1"/>
    <property type="molecule type" value="Genomic_DNA"/>
</dbReference>
<dbReference type="EMBL" id="JAFBCG010000001">
    <property type="protein sequence ID" value="MBM7803693.1"/>
    <property type="molecule type" value="Genomic_DNA"/>
</dbReference>
<dbReference type="RefSeq" id="WP_175328888.1">
    <property type="nucleotide sequence ID" value="NZ_BMOI01000008.1"/>
</dbReference>
<reference evidence="1" key="1">
    <citation type="journal article" date="2014" name="Int. J. Syst. Evol. Microbiol.">
        <title>Complete genome sequence of Corynebacterium casei LMG S-19264T (=DSM 44701T), isolated from a smear-ripened cheese.</title>
        <authorList>
            <consortium name="US DOE Joint Genome Institute (JGI-PGF)"/>
            <person name="Walter F."/>
            <person name="Albersmeier A."/>
            <person name="Kalinowski J."/>
            <person name="Ruckert C."/>
        </authorList>
    </citation>
    <scope>NUCLEOTIDE SEQUENCE</scope>
    <source>
        <strain evidence="1">JCM 1480</strain>
    </source>
</reference>
<evidence type="ECO:0000313" key="3">
    <source>
        <dbReference type="Proteomes" id="UP000648535"/>
    </source>
</evidence>
<name>A0A8H9GAM4_9MICO</name>
<accession>A0A8H9GAM4</accession>
<evidence type="ECO:0000313" key="2">
    <source>
        <dbReference type="EMBL" id="MBM7803693.1"/>
    </source>
</evidence>
<sequence length="117" mass="12080">MDGTVIVVDASTEADRYGWLVSSQYVSRLDRVYGWGAALSSFTPPPTFLLIGDPGSTSAAQVRSMVRISRTLGVRVVCDTSRTSGEQGGDVLARAIAAGATAWDGTPGAAGVVFTPA</sequence>
<dbReference type="Proteomes" id="UP000746584">
    <property type="component" value="Unassembled WGS sequence"/>
</dbReference>